<keyword evidence="1" id="KW-0175">Coiled coil</keyword>
<gene>
    <name evidence="4" type="primary">LOC108619651</name>
</gene>
<feature type="compositionally biased region" description="Pro residues" evidence="2">
    <location>
        <begin position="308"/>
        <end position="317"/>
    </location>
</feature>
<reference evidence="4" key="3">
    <citation type="submission" date="2025-08" db="UniProtKB">
        <authorList>
            <consortium name="RefSeq"/>
        </authorList>
    </citation>
    <scope>IDENTIFICATION</scope>
    <source>
        <tissue evidence="4">Whole organism</tissue>
    </source>
</reference>
<dbReference type="GeneID" id="108619651"/>
<evidence type="ECO:0000256" key="2">
    <source>
        <dbReference type="SAM" id="MobiDB-lite"/>
    </source>
</evidence>
<dbReference type="Proteomes" id="UP000694904">
    <property type="component" value="Chromosome X"/>
</dbReference>
<feature type="region of interest" description="Disordered" evidence="2">
    <location>
        <begin position="570"/>
        <end position="635"/>
    </location>
</feature>
<sequence length="694" mass="75577">MSANSNDNLCEDISLLKSYIEYFDVLPLELRNDIIYCQRALRDFLKVHGLVSDVFKEQADADPVQMRRILDELESEVYEINAEQQWLMMRLEKQLESLYKKLAANNIRILPDLGNEYISSLIVPFVGDTNYKIYPKSVLCRDTEEMLIRKHFLISHDDDGGIEPLKLSELDDNVPLLLVNALTATPTAKPTATITAPDIVQASTSSGAQMLVEKNDLGDNMMRATSSLSPAPAELQPELSPALTKKDESRSLLIPRTVQTSDDQPEKFAGSASSLTPPPPPPPPPPPLVAAKQRASRADAKQANKTTSPPPLAPITKPPIGTDFEVVAQSRMNLRQALRRARKTKQQPRQIDEEDVVVLPVDKVTTESTPAASVAASKAKVGKAIEITATPVVLATVHATTNKKSAPSASSKQYKTRNAHGVGRKPTSNPPAAQVAAQQAAAAAAAAAAATTATTAAATAAAAAAATAGSSGSSDDSHHELELEQQRLCASAAQWRDEPRETRVLPSEYGREHFLGLFGLYTHEMVKKLCQRHSKRKRRTVQNASGVVFHYGQQLAAFDTVRQKKLKDKPEFLLSPKDKRLQAKKAHKANAAAAAATNRKSKSKTPEKLEDVGSSQPDVGKQKCKECKKRGGKSKSQSMDVLYAQNLQSCQSCHGVYHMDCHEDAKGKPQSSNRCPQCLRDWNLTGRIKVAASS</sequence>
<feature type="compositionally biased region" description="Basic and acidic residues" evidence="2">
    <location>
        <begin position="570"/>
        <end position="581"/>
    </location>
</feature>
<feature type="region of interest" description="Disordered" evidence="2">
    <location>
        <begin position="221"/>
        <end position="319"/>
    </location>
</feature>
<keyword evidence="3" id="KW-1185">Reference proteome</keyword>
<evidence type="ECO:0000256" key="1">
    <source>
        <dbReference type="SAM" id="Coils"/>
    </source>
</evidence>
<dbReference type="InterPro" id="IPR011011">
    <property type="entry name" value="Znf_FYVE_PHD"/>
</dbReference>
<reference evidence="3" key="1">
    <citation type="journal article" date="1997" name="Nucleic Acids Res.">
        <title>tRNAscan-SE: a program for improved detection of transfer RNA genes in genomic sequence.</title>
        <authorList>
            <person name="Lowe T.M."/>
            <person name="Eddy S.R."/>
        </authorList>
    </citation>
    <scope>NUCLEOTIDE SEQUENCE [LARGE SCALE GENOMIC DNA]</scope>
</reference>
<evidence type="ECO:0000313" key="3">
    <source>
        <dbReference type="Proteomes" id="UP000694904"/>
    </source>
</evidence>
<proteinExistence type="predicted"/>
<organism evidence="3 4">
    <name type="scientific">Drosophila arizonae</name>
    <name type="common">Fruit fly</name>
    <dbReference type="NCBI Taxonomy" id="7263"/>
    <lineage>
        <taxon>Eukaryota</taxon>
        <taxon>Metazoa</taxon>
        <taxon>Ecdysozoa</taxon>
        <taxon>Arthropoda</taxon>
        <taxon>Hexapoda</taxon>
        <taxon>Insecta</taxon>
        <taxon>Pterygota</taxon>
        <taxon>Neoptera</taxon>
        <taxon>Endopterygota</taxon>
        <taxon>Diptera</taxon>
        <taxon>Brachycera</taxon>
        <taxon>Muscomorpha</taxon>
        <taxon>Ephydroidea</taxon>
        <taxon>Drosophilidae</taxon>
        <taxon>Drosophila</taxon>
    </lineage>
</organism>
<feature type="compositionally biased region" description="Polar residues" evidence="2">
    <location>
        <begin position="401"/>
        <end position="413"/>
    </location>
</feature>
<accession>A0ABM1PX93</accession>
<name>A0ABM1PX93_DROAR</name>
<protein>
    <submittedName>
        <fullName evidence="4">Angiomotin</fullName>
    </submittedName>
</protein>
<dbReference type="SUPFAM" id="SSF57903">
    <property type="entry name" value="FYVE/PHD zinc finger"/>
    <property type="match status" value="1"/>
</dbReference>
<feature type="compositionally biased region" description="Pro residues" evidence="2">
    <location>
        <begin position="276"/>
        <end position="288"/>
    </location>
</feature>
<evidence type="ECO:0000313" key="4">
    <source>
        <dbReference type="RefSeq" id="XP_017871829.1"/>
    </source>
</evidence>
<reference evidence="3" key="2">
    <citation type="journal article" date="2016" name="G3 (Bethesda)">
        <title>Genome Evolution in Three Species of Cactophilic Drosophila.</title>
        <authorList>
            <person name="Sanchez-Flores A."/>
            <person name="Penazola F."/>
            <person name="Carpinteyro-Ponce J."/>
            <person name="Nazario-Yepiz N."/>
            <person name="Abreu-Goodger C."/>
            <person name="Machado C.A."/>
            <person name="Markow T.A."/>
        </authorList>
    </citation>
    <scope>NUCLEOTIDE SEQUENCE [LARGE SCALE GENOMIC DNA]</scope>
</reference>
<feature type="region of interest" description="Disordered" evidence="2">
    <location>
        <begin position="401"/>
        <end position="434"/>
    </location>
</feature>
<feature type="coiled-coil region" evidence="1">
    <location>
        <begin position="81"/>
        <end position="108"/>
    </location>
</feature>
<feature type="compositionally biased region" description="Low complexity" evidence="2">
    <location>
        <begin position="589"/>
        <end position="598"/>
    </location>
</feature>
<dbReference type="SUPFAM" id="SSF101447">
    <property type="entry name" value="Formin homology 2 domain (FH2 domain)"/>
    <property type="match status" value="1"/>
</dbReference>
<dbReference type="RefSeq" id="XP_017871829.1">
    <property type="nucleotide sequence ID" value="XM_018016340.1"/>
</dbReference>